<organism evidence="1 2">
    <name type="scientific">Yaniella flava</name>
    <dbReference type="NCBI Taxonomy" id="287930"/>
    <lineage>
        <taxon>Bacteria</taxon>
        <taxon>Bacillati</taxon>
        <taxon>Actinomycetota</taxon>
        <taxon>Actinomycetes</taxon>
        <taxon>Micrococcales</taxon>
        <taxon>Micrococcaceae</taxon>
        <taxon>Yaniella</taxon>
    </lineage>
</organism>
<accession>A0ABN2UGF5</accession>
<evidence type="ECO:0000313" key="2">
    <source>
        <dbReference type="Proteomes" id="UP001501461"/>
    </source>
</evidence>
<gene>
    <name evidence="1" type="ORF">GCM10009720_17120</name>
</gene>
<reference evidence="1 2" key="1">
    <citation type="journal article" date="2019" name="Int. J. Syst. Evol. Microbiol.">
        <title>The Global Catalogue of Microorganisms (GCM) 10K type strain sequencing project: providing services to taxonomists for standard genome sequencing and annotation.</title>
        <authorList>
            <consortium name="The Broad Institute Genomics Platform"/>
            <consortium name="The Broad Institute Genome Sequencing Center for Infectious Disease"/>
            <person name="Wu L."/>
            <person name="Ma J."/>
        </authorList>
    </citation>
    <scope>NUCLEOTIDE SEQUENCE [LARGE SCALE GENOMIC DNA]</scope>
    <source>
        <strain evidence="1 2">JCM 13595</strain>
    </source>
</reference>
<keyword evidence="2" id="KW-1185">Reference proteome</keyword>
<dbReference type="EMBL" id="BAAAMN010000029">
    <property type="protein sequence ID" value="GAA2037099.1"/>
    <property type="molecule type" value="Genomic_DNA"/>
</dbReference>
<sequence length="129" mass="14569">MSLEDALVQLHGVDYLSTVGGARLTDASQWRTQQGEAHDAAVALETLFLEECQPVVPVTFDLAEGVRFSDEVNIQQMLRISDELVDEWTQLYLLAESADERDIALAGLWQIIRWEAEWEPGRSPFSFES</sequence>
<dbReference type="Proteomes" id="UP001501461">
    <property type="component" value="Unassembled WGS sequence"/>
</dbReference>
<comment type="caution">
    <text evidence="1">The sequence shown here is derived from an EMBL/GenBank/DDBJ whole genome shotgun (WGS) entry which is preliminary data.</text>
</comment>
<protein>
    <recommendedName>
        <fullName evidence="3">DUF4253 domain-containing protein</fullName>
    </recommendedName>
</protein>
<name>A0ABN2UGF5_9MICC</name>
<proteinExistence type="predicted"/>
<evidence type="ECO:0000313" key="1">
    <source>
        <dbReference type="EMBL" id="GAA2037099.1"/>
    </source>
</evidence>
<evidence type="ECO:0008006" key="3">
    <source>
        <dbReference type="Google" id="ProtNLM"/>
    </source>
</evidence>